<reference evidence="3" key="1">
    <citation type="submission" date="2006-10" db="EMBL/GenBank/DDBJ databases">
        <title>Complete sequence of Solibacter usitatus Ellin6076.</title>
        <authorList>
            <consortium name="US DOE Joint Genome Institute"/>
            <person name="Copeland A."/>
            <person name="Lucas S."/>
            <person name="Lapidus A."/>
            <person name="Barry K."/>
            <person name="Detter J.C."/>
            <person name="Glavina del Rio T."/>
            <person name="Hammon N."/>
            <person name="Israni S."/>
            <person name="Dalin E."/>
            <person name="Tice H."/>
            <person name="Pitluck S."/>
            <person name="Thompson L.S."/>
            <person name="Brettin T."/>
            <person name="Bruce D."/>
            <person name="Han C."/>
            <person name="Tapia R."/>
            <person name="Gilna P."/>
            <person name="Schmutz J."/>
            <person name="Larimer F."/>
            <person name="Land M."/>
            <person name="Hauser L."/>
            <person name="Kyrpides N."/>
            <person name="Mikhailova N."/>
            <person name="Janssen P.H."/>
            <person name="Kuske C.R."/>
            <person name="Richardson P."/>
        </authorList>
    </citation>
    <scope>NUCLEOTIDE SEQUENCE</scope>
    <source>
        <strain evidence="3">Ellin6076</strain>
    </source>
</reference>
<dbReference type="InterPro" id="IPR005804">
    <property type="entry name" value="FA_desaturase_dom"/>
</dbReference>
<keyword evidence="1" id="KW-0472">Membrane</keyword>
<sequence length="345" mass="39955">MEKVPFDSLGKLRHALDDDLFRIRPAVFWVDFASATVIAWIAFWLTLPRFSPGVPERIFWFTFSVLGFYRALFFIHELAHIRSEKLRTFRWVWNFVCGSMFFLPEFTYSIHRSHHLTATFSTSDDPEYLPLAYQKPLELLAPFLILPLAPLAMMLRFLVAAPLSWVIGGRFREWLLGYASSFKMNPKFKWKNISAEDRHLAVVQEAGCLVWWALFITFAVLIHEPRIIFHWYITAYFILTVNLIRSMAAHGYTNEQGGKVSHEGQLLDSITITGFSPVALVLAPVGMRYHSLHHLFPTLPYHSLRKAHNRLVDVLPPDHIYRKTLVPSLGAAFLAFFKTFRANQI</sequence>
<keyword evidence="1" id="KW-1133">Transmembrane helix</keyword>
<feature type="transmembrane region" description="Helical" evidence="1">
    <location>
        <begin position="91"/>
        <end position="110"/>
    </location>
</feature>
<dbReference type="OrthoDB" id="9792534at2"/>
<feature type="transmembrane region" description="Helical" evidence="1">
    <location>
        <begin position="58"/>
        <end position="79"/>
    </location>
</feature>
<evidence type="ECO:0000256" key="1">
    <source>
        <dbReference type="SAM" id="Phobius"/>
    </source>
</evidence>
<feature type="transmembrane region" description="Helical" evidence="1">
    <location>
        <begin position="200"/>
        <end position="222"/>
    </location>
</feature>
<dbReference type="Pfam" id="PF00487">
    <property type="entry name" value="FA_desaturase"/>
    <property type="match status" value="1"/>
</dbReference>
<dbReference type="STRING" id="234267.Acid_2641"/>
<gene>
    <name evidence="3" type="ordered locus">Acid_2641</name>
</gene>
<dbReference type="eggNOG" id="COG3239">
    <property type="taxonomic scope" value="Bacteria"/>
</dbReference>
<evidence type="ECO:0000259" key="2">
    <source>
        <dbReference type="Pfam" id="PF00487"/>
    </source>
</evidence>
<evidence type="ECO:0000313" key="3">
    <source>
        <dbReference type="EMBL" id="ABJ83630.1"/>
    </source>
</evidence>
<proteinExistence type="predicted"/>
<dbReference type="CDD" id="cd01060">
    <property type="entry name" value="Membrane-FADS-like"/>
    <property type="match status" value="1"/>
</dbReference>
<feature type="transmembrane region" description="Helical" evidence="1">
    <location>
        <begin position="228"/>
        <end position="245"/>
    </location>
</feature>
<name>Q024E6_SOLUE</name>
<protein>
    <submittedName>
        <fullName evidence="3">Fatty acid desaturase</fullName>
    </submittedName>
</protein>
<dbReference type="EMBL" id="CP000473">
    <property type="protein sequence ID" value="ABJ83630.1"/>
    <property type="molecule type" value="Genomic_DNA"/>
</dbReference>
<dbReference type="AlphaFoldDB" id="Q024E6"/>
<dbReference type="HOGENOM" id="CLU_780549_0_0_0"/>
<keyword evidence="1" id="KW-0812">Transmembrane</keyword>
<dbReference type="InParanoid" id="Q024E6"/>
<feature type="domain" description="Fatty acid desaturase" evidence="2">
    <location>
        <begin position="60"/>
        <end position="320"/>
    </location>
</feature>
<accession>Q024E6</accession>
<dbReference type="GO" id="GO:0006629">
    <property type="term" value="P:lipid metabolic process"/>
    <property type="evidence" value="ECO:0007669"/>
    <property type="project" value="InterPro"/>
</dbReference>
<feature type="transmembrane region" description="Helical" evidence="1">
    <location>
        <begin position="139"/>
        <end position="167"/>
    </location>
</feature>
<dbReference type="KEGG" id="sus:Acid_2641"/>
<feature type="transmembrane region" description="Helical" evidence="1">
    <location>
        <begin position="26"/>
        <end position="46"/>
    </location>
</feature>
<organism evidence="3">
    <name type="scientific">Solibacter usitatus (strain Ellin6076)</name>
    <dbReference type="NCBI Taxonomy" id="234267"/>
    <lineage>
        <taxon>Bacteria</taxon>
        <taxon>Pseudomonadati</taxon>
        <taxon>Acidobacteriota</taxon>
        <taxon>Terriglobia</taxon>
        <taxon>Bryobacterales</taxon>
        <taxon>Solibacteraceae</taxon>
        <taxon>Candidatus Solibacter</taxon>
    </lineage>
</organism>